<gene>
    <name evidence="1" type="ORF">MC7420_1125</name>
</gene>
<evidence type="ECO:0008006" key="3">
    <source>
        <dbReference type="Google" id="ProtNLM"/>
    </source>
</evidence>
<dbReference type="OrthoDB" id="427442at2"/>
<protein>
    <recommendedName>
        <fullName evidence="3">DUF433 domain-containing protein</fullName>
    </recommendedName>
</protein>
<dbReference type="SUPFAM" id="SSF46689">
    <property type="entry name" value="Homeodomain-like"/>
    <property type="match status" value="1"/>
</dbReference>
<dbReference type="Gene3D" id="1.10.10.10">
    <property type="entry name" value="Winged helix-like DNA-binding domain superfamily/Winged helix DNA-binding domain"/>
    <property type="match status" value="1"/>
</dbReference>
<dbReference type="PANTHER" id="PTHR34849:SF4">
    <property type="entry name" value="SLR1209 PROTEIN"/>
    <property type="match status" value="1"/>
</dbReference>
<dbReference type="Pfam" id="PF04255">
    <property type="entry name" value="DUF433"/>
    <property type="match status" value="1"/>
</dbReference>
<keyword evidence="2" id="KW-1185">Reference proteome</keyword>
<dbReference type="Proteomes" id="UP000003835">
    <property type="component" value="Unassembled WGS sequence"/>
</dbReference>
<reference evidence="1 2" key="1">
    <citation type="submission" date="2008-07" db="EMBL/GenBank/DDBJ databases">
        <authorList>
            <person name="Tandeau de Marsac N."/>
            <person name="Ferriera S."/>
            <person name="Johnson J."/>
            <person name="Kravitz S."/>
            <person name="Beeson K."/>
            <person name="Sutton G."/>
            <person name="Rogers Y.-H."/>
            <person name="Friedman R."/>
            <person name="Frazier M."/>
            <person name="Venter J.C."/>
        </authorList>
    </citation>
    <scope>NUCLEOTIDE SEQUENCE [LARGE SCALE GENOMIC DNA]</scope>
    <source>
        <strain evidence="1 2">PCC 7420</strain>
    </source>
</reference>
<proteinExistence type="predicted"/>
<dbReference type="PANTHER" id="PTHR34849">
    <property type="entry name" value="SSL5025 PROTEIN"/>
    <property type="match status" value="1"/>
</dbReference>
<name>B4VXN5_9CYAN</name>
<dbReference type="EMBL" id="DS989858">
    <property type="protein sequence ID" value="EDX73329.1"/>
    <property type="molecule type" value="Genomic_DNA"/>
</dbReference>
<accession>B4VXN5</accession>
<dbReference type="InterPro" id="IPR036388">
    <property type="entry name" value="WH-like_DNA-bd_sf"/>
</dbReference>
<dbReference type="RefSeq" id="WP_006103384.1">
    <property type="nucleotide sequence ID" value="NZ_DS989858.1"/>
</dbReference>
<dbReference type="InterPro" id="IPR009057">
    <property type="entry name" value="Homeodomain-like_sf"/>
</dbReference>
<organism evidence="1 2">
    <name type="scientific">Coleofasciculus chthonoplastes PCC 7420</name>
    <dbReference type="NCBI Taxonomy" id="118168"/>
    <lineage>
        <taxon>Bacteria</taxon>
        <taxon>Bacillati</taxon>
        <taxon>Cyanobacteriota</taxon>
        <taxon>Cyanophyceae</taxon>
        <taxon>Coleofasciculales</taxon>
        <taxon>Coleofasciculaceae</taxon>
        <taxon>Coleofasciculus</taxon>
    </lineage>
</organism>
<dbReference type="STRING" id="118168.MC7420_1125"/>
<sequence>MNIKELEPQLLALKPTEKAQAIHLLAQSFDNNWKGIEKTPGVCGGTACIANTRIPVWVLVNARRLGISEAQLLQDYSTLSAADLVNAWIYAEVYADEIEIAIRQNEED</sequence>
<dbReference type="InterPro" id="IPR007367">
    <property type="entry name" value="DUF433"/>
</dbReference>
<dbReference type="AlphaFoldDB" id="B4VXN5"/>
<evidence type="ECO:0000313" key="1">
    <source>
        <dbReference type="EMBL" id="EDX73329.1"/>
    </source>
</evidence>
<dbReference type="HOGENOM" id="CLU_144106_0_0_3"/>
<dbReference type="eggNOG" id="COG2442">
    <property type="taxonomic scope" value="Bacteria"/>
</dbReference>
<evidence type="ECO:0000313" key="2">
    <source>
        <dbReference type="Proteomes" id="UP000003835"/>
    </source>
</evidence>